<accession>A0A5K3FIA0</accession>
<dbReference type="AlphaFoldDB" id="A0A5K3FIA0"/>
<organism evidence="2">
    <name type="scientific">Mesocestoides corti</name>
    <name type="common">Flatworm</name>
    <dbReference type="NCBI Taxonomy" id="53468"/>
    <lineage>
        <taxon>Eukaryota</taxon>
        <taxon>Metazoa</taxon>
        <taxon>Spiralia</taxon>
        <taxon>Lophotrochozoa</taxon>
        <taxon>Platyhelminthes</taxon>
        <taxon>Cestoda</taxon>
        <taxon>Eucestoda</taxon>
        <taxon>Cyclophyllidea</taxon>
        <taxon>Mesocestoididae</taxon>
        <taxon>Mesocestoides</taxon>
    </lineage>
</organism>
<evidence type="ECO:0000313" key="2">
    <source>
        <dbReference type="WBParaSite" id="MCU_008721-RA"/>
    </source>
</evidence>
<feature type="chain" id="PRO_5024467536" evidence="1">
    <location>
        <begin position="19"/>
        <end position="71"/>
    </location>
</feature>
<name>A0A5K3FIA0_MESCO</name>
<proteinExistence type="predicted"/>
<reference evidence="2" key="1">
    <citation type="submission" date="2019-11" db="UniProtKB">
        <authorList>
            <consortium name="WormBaseParasite"/>
        </authorList>
    </citation>
    <scope>IDENTIFICATION</scope>
</reference>
<keyword evidence="1" id="KW-0732">Signal</keyword>
<sequence length="71" mass="7849">MFFCLFMSFPGYLPIYLACHLIAEGRRGHSHTSGAFHPSKRCRPRCSLYTASHPCPSLVGCPPFPHAIGSQ</sequence>
<feature type="signal peptide" evidence="1">
    <location>
        <begin position="1"/>
        <end position="18"/>
    </location>
</feature>
<evidence type="ECO:0000256" key="1">
    <source>
        <dbReference type="SAM" id="SignalP"/>
    </source>
</evidence>
<dbReference type="WBParaSite" id="MCU_008721-RA">
    <property type="protein sequence ID" value="MCU_008721-RA"/>
    <property type="gene ID" value="MCU_008721"/>
</dbReference>
<protein>
    <submittedName>
        <fullName evidence="2">Secreted protein</fullName>
    </submittedName>
</protein>